<accession>A0A2N4U4G2</accession>
<dbReference type="Gene3D" id="3.40.190.150">
    <property type="entry name" value="Bordetella uptake gene, domain 1"/>
    <property type="match status" value="1"/>
</dbReference>
<dbReference type="InterPro" id="IPR005064">
    <property type="entry name" value="BUG"/>
</dbReference>
<dbReference type="Gene3D" id="3.40.190.10">
    <property type="entry name" value="Periplasmic binding protein-like II"/>
    <property type="match status" value="1"/>
</dbReference>
<dbReference type="PANTHER" id="PTHR42928:SF5">
    <property type="entry name" value="BLR1237 PROTEIN"/>
    <property type="match status" value="1"/>
</dbReference>
<dbReference type="Pfam" id="PF03401">
    <property type="entry name" value="TctC"/>
    <property type="match status" value="1"/>
</dbReference>
<comment type="caution">
    <text evidence="2">The sequence shown here is derived from an EMBL/GenBank/DDBJ whole genome shotgun (WGS) entry which is preliminary data.</text>
</comment>
<keyword evidence="3" id="KW-1185">Reference proteome</keyword>
<evidence type="ECO:0000313" key="3">
    <source>
        <dbReference type="Proteomes" id="UP000234190"/>
    </source>
</evidence>
<dbReference type="PANTHER" id="PTHR42928">
    <property type="entry name" value="TRICARBOXYLATE-BINDING PROTEIN"/>
    <property type="match status" value="1"/>
</dbReference>
<dbReference type="PIRSF" id="PIRSF017082">
    <property type="entry name" value="YflP"/>
    <property type="match status" value="1"/>
</dbReference>
<dbReference type="AlphaFoldDB" id="A0A2N4U4G2"/>
<dbReference type="InterPro" id="IPR042100">
    <property type="entry name" value="Bug_dom1"/>
</dbReference>
<gene>
    <name evidence="2" type="ORF">CR159_11465</name>
</gene>
<evidence type="ECO:0000256" key="1">
    <source>
        <dbReference type="ARBA" id="ARBA00006987"/>
    </source>
</evidence>
<reference evidence="2 3" key="1">
    <citation type="submission" date="2017-10" db="EMBL/GenBank/DDBJ databases">
        <title>Two draft genome sequences of Pusillimonas sp. strains isolated from a nitrate- and radionuclide-contaminated groundwater in Russia.</title>
        <authorList>
            <person name="Grouzdev D.S."/>
            <person name="Tourova T.P."/>
            <person name="Goeva M.A."/>
            <person name="Babich T.L."/>
            <person name="Sokolova D.S."/>
            <person name="Abdullin R."/>
            <person name="Poltaraus A.B."/>
            <person name="Toshchakov S.V."/>
            <person name="Nazina T.N."/>
        </authorList>
    </citation>
    <scope>NUCLEOTIDE SEQUENCE [LARGE SCALE GENOMIC DNA]</scope>
    <source>
        <strain evidence="2 3">JR1/69-3-13</strain>
    </source>
</reference>
<dbReference type="Proteomes" id="UP000234190">
    <property type="component" value="Unassembled WGS sequence"/>
</dbReference>
<comment type="similarity">
    <text evidence="1">Belongs to the UPF0065 (bug) family.</text>
</comment>
<protein>
    <submittedName>
        <fullName evidence="2">ABC transporter substrate-binding protein</fullName>
    </submittedName>
</protein>
<evidence type="ECO:0000313" key="2">
    <source>
        <dbReference type="EMBL" id="PLC49893.1"/>
    </source>
</evidence>
<name>A0A2N4U4G2_9BURK</name>
<dbReference type="OrthoDB" id="8678477at2"/>
<sequence>MAFPAYAEKATPLPQPMTLVVGYAPGGAADTVARAYAEQLRKNGAGTVIVENRPGASGRIGLNHVKDSKADGRTMYLVPSPLLTIFPLTYKAPGYDAETDLRAVATLVDIPTAIVTGASQPFSGMKDYVEWAKQKPSAVPSLGVATLGSSGHLGILAVNANHNMKIEPVAYKGASPMLIDVSSGVVSIGWDAVASMMPLYQAKKIKFLGVSGTNRLDSLPEVKTLSEQGFPEFEAATSFYGIVVPAKTPENTVKVLEDAFLKASEAPELRQQLTAKGLVMAPAKGEEMAKRTLKELASWRPVVERTGIVMD</sequence>
<organism evidence="2 3">
    <name type="scientific">Pollutimonas subterranea</name>
    <dbReference type="NCBI Taxonomy" id="2045210"/>
    <lineage>
        <taxon>Bacteria</taxon>
        <taxon>Pseudomonadati</taxon>
        <taxon>Pseudomonadota</taxon>
        <taxon>Betaproteobacteria</taxon>
        <taxon>Burkholderiales</taxon>
        <taxon>Alcaligenaceae</taxon>
        <taxon>Pollutimonas</taxon>
    </lineage>
</organism>
<proteinExistence type="inferred from homology"/>
<dbReference type="EMBL" id="PDNW01000008">
    <property type="protein sequence ID" value="PLC49893.1"/>
    <property type="molecule type" value="Genomic_DNA"/>
</dbReference>